<sequence>MKRKHDGKQLPPKQRATSKNIRYLHNYSTLPSRITFYWFTGLLRLGYWHPLEEEDLGELPEEEKTSTQLKRFQAVYEIERDTNPGSTFSLWRCLFKTIWQSLLVGGLFRLLADFSGFIAPLGIKAIVEYTEQNYTLFPPSTNGTDLTGGSLENLTISQLISNGYVMALIVLVASFLQSTFSQCSTFLVNSEGIHMKLALQVSATAKHVFNLHFLTFTLQAC</sequence>
<evidence type="ECO:0000313" key="8">
    <source>
        <dbReference type="Proteomes" id="UP000094527"/>
    </source>
</evidence>
<evidence type="ECO:0000313" key="7">
    <source>
        <dbReference type="EMBL" id="ODN02380.1"/>
    </source>
</evidence>
<dbReference type="GO" id="GO:0016020">
    <property type="term" value="C:membrane"/>
    <property type="evidence" value="ECO:0007669"/>
    <property type="project" value="InterPro"/>
</dbReference>
<protein>
    <submittedName>
        <fullName evidence="7">ATP-binding cassette sub-family C member Sur</fullName>
    </submittedName>
</protein>
<keyword evidence="2" id="KW-0547">Nucleotide-binding</keyword>
<organism evidence="7 8">
    <name type="scientific">Orchesella cincta</name>
    <name type="common">Springtail</name>
    <name type="synonym">Podura cincta</name>
    <dbReference type="NCBI Taxonomy" id="48709"/>
    <lineage>
        <taxon>Eukaryota</taxon>
        <taxon>Metazoa</taxon>
        <taxon>Ecdysozoa</taxon>
        <taxon>Arthropoda</taxon>
        <taxon>Hexapoda</taxon>
        <taxon>Collembola</taxon>
        <taxon>Entomobryomorpha</taxon>
        <taxon>Entomobryoidea</taxon>
        <taxon>Orchesellidae</taxon>
        <taxon>Orchesellinae</taxon>
        <taxon>Orchesella</taxon>
    </lineage>
</organism>
<dbReference type="GO" id="GO:0005524">
    <property type="term" value="F:ATP binding"/>
    <property type="evidence" value="ECO:0007669"/>
    <property type="project" value="UniProtKB-KW"/>
</dbReference>
<dbReference type="GO" id="GO:0042626">
    <property type="term" value="F:ATPase-coupled transmembrane transporter activity"/>
    <property type="evidence" value="ECO:0007669"/>
    <property type="project" value="TreeGrafter"/>
</dbReference>
<accession>A0A1D2NAU7</accession>
<dbReference type="PANTHER" id="PTHR24223">
    <property type="entry name" value="ATP-BINDING CASSETTE SUB-FAMILY C"/>
    <property type="match status" value="1"/>
</dbReference>
<keyword evidence="3 7" id="KW-0067">ATP-binding</keyword>
<dbReference type="PANTHER" id="PTHR24223:SF461">
    <property type="entry name" value="ATP-BINDING CASSETTE SUB-FAMILY C MEMBER SUR"/>
    <property type="match status" value="1"/>
</dbReference>
<keyword evidence="8" id="KW-1185">Reference proteome</keyword>
<dbReference type="AlphaFoldDB" id="A0A1D2NAU7"/>
<evidence type="ECO:0000256" key="5">
    <source>
        <dbReference type="ARBA" id="ARBA00023136"/>
    </source>
</evidence>
<keyword evidence="4 6" id="KW-1133">Transmembrane helix</keyword>
<dbReference type="Proteomes" id="UP000094527">
    <property type="component" value="Unassembled WGS sequence"/>
</dbReference>
<evidence type="ECO:0000256" key="3">
    <source>
        <dbReference type="ARBA" id="ARBA00022840"/>
    </source>
</evidence>
<gene>
    <name evidence="7" type="ORF">Ocin01_04309</name>
</gene>
<keyword evidence="1 6" id="KW-0812">Transmembrane</keyword>
<feature type="transmembrane region" description="Helical" evidence="6">
    <location>
        <begin position="159"/>
        <end position="176"/>
    </location>
</feature>
<dbReference type="InterPro" id="IPR036640">
    <property type="entry name" value="ABC1_TM_sf"/>
</dbReference>
<dbReference type="InterPro" id="IPR050173">
    <property type="entry name" value="ABC_transporter_C-like"/>
</dbReference>
<proteinExistence type="predicted"/>
<dbReference type="OrthoDB" id="6500128at2759"/>
<evidence type="ECO:0000256" key="6">
    <source>
        <dbReference type="SAM" id="Phobius"/>
    </source>
</evidence>
<dbReference type="STRING" id="48709.A0A1D2NAU7"/>
<name>A0A1D2NAU7_ORCCI</name>
<comment type="caution">
    <text evidence="7">The sequence shown here is derived from an EMBL/GenBank/DDBJ whole genome shotgun (WGS) entry which is preliminary data.</text>
</comment>
<dbReference type="EMBL" id="LJIJ01000114">
    <property type="protein sequence ID" value="ODN02380.1"/>
    <property type="molecule type" value="Genomic_DNA"/>
</dbReference>
<dbReference type="Gene3D" id="1.20.1560.10">
    <property type="entry name" value="ABC transporter type 1, transmembrane domain"/>
    <property type="match status" value="1"/>
</dbReference>
<evidence type="ECO:0000256" key="4">
    <source>
        <dbReference type="ARBA" id="ARBA00022989"/>
    </source>
</evidence>
<keyword evidence="5 6" id="KW-0472">Membrane</keyword>
<evidence type="ECO:0000256" key="2">
    <source>
        <dbReference type="ARBA" id="ARBA00022741"/>
    </source>
</evidence>
<evidence type="ECO:0000256" key="1">
    <source>
        <dbReference type="ARBA" id="ARBA00022692"/>
    </source>
</evidence>
<dbReference type="SUPFAM" id="SSF90123">
    <property type="entry name" value="ABC transporter transmembrane region"/>
    <property type="match status" value="1"/>
</dbReference>
<reference evidence="7 8" key="1">
    <citation type="journal article" date="2016" name="Genome Biol. Evol.">
        <title>Gene Family Evolution Reflects Adaptation to Soil Environmental Stressors in the Genome of the Collembolan Orchesella cincta.</title>
        <authorList>
            <person name="Faddeeva-Vakhrusheva A."/>
            <person name="Derks M.F."/>
            <person name="Anvar S.Y."/>
            <person name="Agamennone V."/>
            <person name="Suring W."/>
            <person name="Smit S."/>
            <person name="van Straalen N.M."/>
            <person name="Roelofs D."/>
        </authorList>
    </citation>
    <scope>NUCLEOTIDE SEQUENCE [LARGE SCALE GENOMIC DNA]</scope>
    <source>
        <tissue evidence="7">Mixed pool</tissue>
    </source>
</reference>